<dbReference type="PANTHER" id="PTHR30458:SF0">
    <property type="entry name" value="1,2-PHENYLACETYL-COA EPOXIDASE, SUBUNIT C"/>
    <property type="match status" value="1"/>
</dbReference>
<dbReference type="Pfam" id="PF05138">
    <property type="entry name" value="PaaA_PaaC"/>
    <property type="match status" value="1"/>
</dbReference>
<dbReference type="InterPro" id="IPR012347">
    <property type="entry name" value="Ferritin-like"/>
</dbReference>
<reference evidence="1 2" key="1">
    <citation type="journal article" date="2014" name="Syst. Appl. Microbiol.">
        <title>Complete genomes of freshwater sulfur oxidizers Sulfuricella denitrificans skB26 and Sulfuritalea hydrogenivorans sk43H: genetic insights into the sulfur oxidation pathway of betaproteobacteria.</title>
        <authorList>
            <person name="Watanabe T."/>
            <person name="Kojima H."/>
            <person name="Fukui M."/>
        </authorList>
    </citation>
    <scope>NUCLEOTIDE SEQUENCE [LARGE SCALE GENOMIC DNA]</scope>
    <source>
        <strain evidence="1">DSM22779</strain>
    </source>
</reference>
<dbReference type="PANTHER" id="PTHR30458">
    <property type="entry name" value="PHENYLACETIC ACID DEGRADATION PROTEIN PAA"/>
    <property type="match status" value="1"/>
</dbReference>
<dbReference type="Gene3D" id="1.20.1260.10">
    <property type="match status" value="1"/>
</dbReference>
<sequence>MQKQDTNFLQRIAAGNKIEAPKGGSLGDSLRCAGEAVPTGYRNELMRLVVVFADSELAGAAGFCPFINRGPGVRERIVAAKIVTEKYVHAEMALTLLEPFGVNPMLYVRSHAWDSRLDRHIDLGTRRIGGDKRLNVFHYPLEGWEDAVVFNMLMGAATAIQLAEMAQSSYAPLAAAIAQILPREREHAQLGESGVRQAIEQSGSKVAAQAAVNYWHPRVAATFGRVDSDHAATYIQYGLRRRNSAEMLGDWKAQSAAALKRLGLTIPD</sequence>
<dbReference type="SUPFAM" id="SSF47240">
    <property type="entry name" value="Ferritin-like"/>
    <property type="match status" value="1"/>
</dbReference>
<keyword evidence="2" id="KW-1185">Reference proteome</keyword>
<dbReference type="InterPro" id="IPR007814">
    <property type="entry name" value="PaaA_PaaC"/>
</dbReference>
<evidence type="ECO:0000313" key="2">
    <source>
        <dbReference type="Proteomes" id="UP000031637"/>
    </source>
</evidence>
<gene>
    <name evidence="1" type="ORF">SUTH_02807</name>
</gene>
<dbReference type="EMBL" id="AP012547">
    <property type="protein sequence ID" value="BAO30586.1"/>
    <property type="molecule type" value="Genomic_DNA"/>
</dbReference>
<dbReference type="InterPro" id="IPR052703">
    <property type="entry name" value="Aromatic_CoA_ox/epox"/>
</dbReference>
<dbReference type="HOGENOM" id="CLU_1026061_0_0_4"/>
<proteinExistence type="predicted"/>
<dbReference type="GO" id="GO:0005829">
    <property type="term" value="C:cytosol"/>
    <property type="evidence" value="ECO:0007669"/>
    <property type="project" value="TreeGrafter"/>
</dbReference>
<evidence type="ECO:0000313" key="1">
    <source>
        <dbReference type="EMBL" id="BAO30586.1"/>
    </source>
</evidence>
<name>W0SIX3_9PROT</name>
<dbReference type="AlphaFoldDB" id="W0SIX3"/>
<dbReference type="KEGG" id="shd:SUTH_02807"/>
<organism evidence="1 2">
    <name type="scientific">Sulfuritalea hydrogenivorans sk43H</name>
    <dbReference type="NCBI Taxonomy" id="1223802"/>
    <lineage>
        <taxon>Bacteria</taxon>
        <taxon>Pseudomonadati</taxon>
        <taxon>Pseudomonadota</taxon>
        <taxon>Betaproteobacteria</taxon>
        <taxon>Nitrosomonadales</taxon>
        <taxon>Sterolibacteriaceae</taxon>
        <taxon>Sulfuritalea</taxon>
    </lineage>
</organism>
<accession>W0SIX3</accession>
<dbReference type="Proteomes" id="UP000031637">
    <property type="component" value="Chromosome"/>
</dbReference>
<dbReference type="GO" id="GO:0010124">
    <property type="term" value="P:phenylacetate catabolic process"/>
    <property type="evidence" value="ECO:0007669"/>
    <property type="project" value="InterPro"/>
</dbReference>
<dbReference type="OrthoDB" id="9780765at2"/>
<dbReference type="STRING" id="1223802.SUTH_02807"/>
<protein>
    <submittedName>
        <fullName evidence="1">Phenylacetic acid catabolic protein</fullName>
    </submittedName>
</protein>
<dbReference type="RefSeq" id="WP_041100089.1">
    <property type="nucleotide sequence ID" value="NZ_AP012547.1"/>
</dbReference>
<dbReference type="InterPro" id="IPR009078">
    <property type="entry name" value="Ferritin-like_SF"/>
</dbReference>